<dbReference type="Gene3D" id="1.10.287.1080">
    <property type="entry name" value="MazG-like"/>
    <property type="match status" value="2"/>
</dbReference>
<dbReference type="GO" id="GO:0046047">
    <property type="term" value="P:TTP catabolic process"/>
    <property type="evidence" value="ECO:0007669"/>
    <property type="project" value="TreeGrafter"/>
</dbReference>
<organism evidence="3">
    <name type="scientific">Candidatus Actinomarina minuta</name>
    <dbReference type="NCBI Taxonomy" id="1389454"/>
    <lineage>
        <taxon>Bacteria</taxon>
        <taxon>Bacillati</taxon>
        <taxon>Actinomycetota</taxon>
        <taxon>Actinomycetes</taxon>
        <taxon>Candidatus Actinomarinidae</taxon>
        <taxon>Candidatus Actinomarinales</taxon>
        <taxon>Candidatus Actinomarineae</taxon>
        <taxon>Candidatus Actinomarinaceae</taxon>
        <taxon>Candidatus Actinomarina</taxon>
    </lineage>
</organism>
<dbReference type="InterPro" id="IPR048015">
    <property type="entry name" value="NTP-PPase_MazG-like_N"/>
</dbReference>
<dbReference type="PANTHER" id="PTHR30522">
    <property type="entry name" value="NUCLEOSIDE TRIPHOSPHATE PYROPHOSPHOHYDROLASE"/>
    <property type="match status" value="1"/>
</dbReference>
<evidence type="ECO:0000259" key="2">
    <source>
        <dbReference type="Pfam" id="PF03819"/>
    </source>
</evidence>
<dbReference type="EMBL" id="KC811147">
    <property type="protein sequence ID" value="AGQ19956.1"/>
    <property type="molecule type" value="Genomic_DNA"/>
</dbReference>
<dbReference type="InterPro" id="IPR048011">
    <property type="entry name" value="NTP-PPase_MazG-like_C"/>
</dbReference>
<dbReference type="CDD" id="cd11529">
    <property type="entry name" value="NTP-PPase_MazG_Cterm"/>
    <property type="match status" value="1"/>
</dbReference>
<reference evidence="3" key="1">
    <citation type="journal article" date="2013" name="Sci. Rep.">
        <title>Metagenomics uncovers a new group of low GC and ultra-small marine Actinobacteria.</title>
        <authorList>
            <person name="Ghai R."/>
            <person name="Mizuno C.M."/>
            <person name="Picazo A."/>
            <person name="Camacho A."/>
            <person name="Rodriguez-Valera F."/>
        </authorList>
    </citation>
    <scope>NUCLEOTIDE SEQUENCE</scope>
</reference>
<keyword evidence="3" id="KW-0489">Methyltransferase</keyword>
<dbReference type="SUPFAM" id="SSF101386">
    <property type="entry name" value="all-alpha NTP pyrophosphatases"/>
    <property type="match status" value="2"/>
</dbReference>
<protein>
    <submittedName>
        <fullName evidence="3">Tetrapyrrole methyltransferase domain protein</fullName>
    </submittedName>
</protein>
<dbReference type="PANTHER" id="PTHR30522:SF0">
    <property type="entry name" value="NUCLEOSIDE TRIPHOSPHATE PYROPHOSPHOHYDROLASE"/>
    <property type="match status" value="1"/>
</dbReference>
<dbReference type="InterPro" id="IPR011551">
    <property type="entry name" value="NTP_PyrPHydrolase_MazG"/>
</dbReference>
<dbReference type="GO" id="GO:0008168">
    <property type="term" value="F:methyltransferase activity"/>
    <property type="evidence" value="ECO:0007669"/>
    <property type="project" value="UniProtKB-KW"/>
</dbReference>
<dbReference type="GO" id="GO:0046061">
    <property type="term" value="P:dATP catabolic process"/>
    <property type="evidence" value="ECO:0007669"/>
    <property type="project" value="TreeGrafter"/>
</dbReference>
<accession>S5DM29</accession>
<dbReference type="NCBIfam" id="NF007113">
    <property type="entry name" value="PRK09562.1"/>
    <property type="match status" value="1"/>
</dbReference>
<evidence type="ECO:0000256" key="1">
    <source>
        <dbReference type="SAM" id="Coils"/>
    </source>
</evidence>
<dbReference type="GO" id="GO:0046081">
    <property type="term" value="P:dUTP catabolic process"/>
    <property type="evidence" value="ECO:0007669"/>
    <property type="project" value="TreeGrafter"/>
</dbReference>
<keyword evidence="3" id="KW-0808">Transferase</keyword>
<dbReference type="NCBIfam" id="TIGR00444">
    <property type="entry name" value="mazG"/>
    <property type="match status" value="1"/>
</dbReference>
<dbReference type="InterPro" id="IPR004518">
    <property type="entry name" value="MazG-like_dom"/>
</dbReference>
<dbReference type="AlphaFoldDB" id="S5DM29"/>
<dbReference type="FunFam" id="1.10.287.1080:FF:000001">
    <property type="entry name" value="Nucleoside triphosphate pyrophosphohydrolase"/>
    <property type="match status" value="1"/>
</dbReference>
<keyword evidence="1" id="KW-0175">Coiled coil</keyword>
<dbReference type="GO" id="GO:0032259">
    <property type="term" value="P:methylation"/>
    <property type="evidence" value="ECO:0007669"/>
    <property type="project" value="UniProtKB-KW"/>
</dbReference>
<dbReference type="GO" id="GO:0006203">
    <property type="term" value="P:dGTP catabolic process"/>
    <property type="evidence" value="ECO:0007669"/>
    <property type="project" value="TreeGrafter"/>
</dbReference>
<dbReference type="GO" id="GO:0047429">
    <property type="term" value="F:nucleoside triphosphate diphosphatase activity"/>
    <property type="evidence" value="ECO:0007669"/>
    <property type="project" value="InterPro"/>
</dbReference>
<name>S5DM29_9ACTN</name>
<feature type="coiled-coil region" evidence="1">
    <location>
        <begin position="156"/>
        <end position="183"/>
    </location>
</feature>
<dbReference type="GO" id="GO:0006950">
    <property type="term" value="P:response to stress"/>
    <property type="evidence" value="ECO:0007669"/>
    <property type="project" value="UniProtKB-ARBA"/>
</dbReference>
<dbReference type="GO" id="GO:0046052">
    <property type="term" value="P:UTP catabolic process"/>
    <property type="evidence" value="ECO:0007669"/>
    <property type="project" value="TreeGrafter"/>
</dbReference>
<dbReference type="GO" id="GO:0046076">
    <property type="term" value="P:dTTP catabolic process"/>
    <property type="evidence" value="ECO:0007669"/>
    <property type="project" value="TreeGrafter"/>
</dbReference>
<sequence>MNEFDNLLDIVSQLRKDCPWDKEQTHESLAKHLIEESYELLDVLARLDDSKKTFDEFKDELGDLLLQILLHAEIASEKNYFSIIEVINSLQKKLIKRHPHVFENKNLKSSDEVEKQWEEIKKENNNSIFDDINTNLPPVNTAFKVQRKAKTINLSYKNYDEALDDLISEINELKEAKTLEEKKSELGDVYFSLINVSRFLEADPEIQLKKSIQTFIGRAKYVEDNLDENSDINELWSLAKKNQIDS</sequence>
<feature type="domain" description="NTP pyrophosphohydrolase MazG-like" evidence="2">
    <location>
        <begin position="24"/>
        <end position="102"/>
    </location>
</feature>
<proteinExistence type="predicted"/>
<dbReference type="Pfam" id="PF03819">
    <property type="entry name" value="MazG"/>
    <property type="match status" value="1"/>
</dbReference>
<evidence type="ECO:0000313" key="3">
    <source>
        <dbReference type="EMBL" id="AGQ19956.1"/>
    </source>
</evidence>
<dbReference type="CDD" id="cd11528">
    <property type="entry name" value="NTP-PPase_MazG_Nterm"/>
    <property type="match status" value="1"/>
</dbReference>